<accession>A0A939BWP8</accession>
<evidence type="ECO:0000313" key="2">
    <source>
        <dbReference type="EMBL" id="MBM7592006.1"/>
    </source>
</evidence>
<dbReference type="EMBL" id="JAFBEB010000018">
    <property type="protein sequence ID" value="MBM7592006.1"/>
    <property type="molecule type" value="Genomic_DNA"/>
</dbReference>
<keyword evidence="1" id="KW-0812">Transmembrane</keyword>
<comment type="caution">
    <text evidence="2">The sequence shown here is derived from an EMBL/GenBank/DDBJ whole genome shotgun (WGS) entry which is preliminary data.</text>
</comment>
<dbReference type="Pfam" id="PF14068">
    <property type="entry name" value="YuiB"/>
    <property type="match status" value="2"/>
</dbReference>
<proteinExistence type="predicted"/>
<feature type="transmembrane region" description="Helical" evidence="1">
    <location>
        <begin position="6"/>
        <end position="26"/>
    </location>
</feature>
<evidence type="ECO:0000256" key="1">
    <source>
        <dbReference type="SAM" id="Phobius"/>
    </source>
</evidence>
<keyword evidence="3" id="KW-1185">Reference proteome</keyword>
<reference evidence="2" key="1">
    <citation type="submission" date="2021-01" db="EMBL/GenBank/DDBJ databases">
        <title>Genomic Encyclopedia of Type Strains, Phase IV (KMG-IV): sequencing the most valuable type-strain genomes for metagenomic binning, comparative biology and taxonomic classification.</title>
        <authorList>
            <person name="Goeker M."/>
        </authorList>
    </citation>
    <scope>NUCLEOTIDE SEQUENCE</scope>
    <source>
        <strain evidence="2">DSM 25523</strain>
    </source>
</reference>
<dbReference type="AlphaFoldDB" id="A0A939BWP8"/>
<organism evidence="2 3">
    <name type="scientific">Brevibacillus fulvus</name>
    <dbReference type="NCBI Taxonomy" id="1125967"/>
    <lineage>
        <taxon>Bacteria</taxon>
        <taxon>Bacillati</taxon>
        <taxon>Bacillota</taxon>
        <taxon>Bacilli</taxon>
        <taxon>Bacillales</taxon>
        <taxon>Paenibacillaceae</taxon>
        <taxon>Brevibacillus</taxon>
    </lineage>
</organism>
<keyword evidence="1" id="KW-0472">Membrane</keyword>
<dbReference type="InterPro" id="IPR025917">
    <property type="entry name" value="YuiB"/>
</dbReference>
<gene>
    <name evidence="2" type="ORF">JOD01_003658</name>
</gene>
<sequence>MPLSPIQFVISIVLFCVLGFGIGFILNMILRTTWLPVAVAIIVIVGALAYNQIVPGLIDVIILAFGMAGTIASGLTIHTLRKKGYRMF</sequence>
<protein>
    <submittedName>
        <fullName evidence="2">Membrane protein YdbS with pleckstrin-like domain</fullName>
    </submittedName>
</protein>
<name>A0A939BWP8_9BACL</name>
<feature type="transmembrane region" description="Helical" evidence="1">
    <location>
        <begin position="33"/>
        <end position="50"/>
    </location>
</feature>
<keyword evidence="1" id="KW-1133">Transmembrane helix</keyword>
<dbReference type="RefSeq" id="WP_204519654.1">
    <property type="nucleotide sequence ID" value="NZ_BAABIN010000034.1"/>
</dbReference>
<dbReference type="Proteomes" id="UP000717624">
    <property type="component" value="Unassembled WGS sequence"/>
</dbReference>
<feature type="transmembrane region" description="Helical" evidence="1">
    <location>
        <begin position="56"/>
        <end position="77"/>
    </location>
</feature>
<evidence type="ECO:0000313" key="3">
    <source>
        <dbReference type="Proteomes" id="UP000717624"/>
    </source>
</evidence>